<comment type="caution">
    <text evidence="2">The sequence shown here is derived from an EMBL/GenBank/DDBJ whole genome shotgun (WGS) entry which is preliminary data.</text>
</comment>
<proteinExistence type="predicted"/>
<evidence type="ECO:0000313" key="2">
    <source>
        <dbReference type="EMBL" id="KAB1065537.1"/>
    </source>
</evidence>
<evidence type="ECO:0000313" key="3">
    <source>
        <dbReference type="Proteomes" id="UP000435357"/>
    </source>
</evidence>
<organism evidence="2 3">
    <name type="scientific">Salibacter halophilus</name>
    <dbReference type="NCBI Taxonomy" id="1803916"/>
    <lineage>
        <taxon>Bacteria</taxon>
        <taxon>Pseudomonadati</taxon>
        <taxon>Bacteroidota</taxon>
        <taxon>Flavobacteriia</taxon>
        <taxon>Flavobacteriales</taxon>
        <taxon>Salibacteraceae</taxon>
        <taxon>Salibacter</taxon>
    </lineage>
</organism>
<accession>A0A6N6MAR5</accession>
<dbReference type="Proteomes" id="UP000435357">
    <property type="component" value="Unassembled WGS sequence"/>
</dbReference>
<gene>
    <name evidence="2" type="ORF">F3059_02475</name>
</gene>
<feature type="chain" id="PRO_5027122292" evidence="1">
    <location>
        <begin position="25"/>
        <end position="140"/>
    </location>
</feature>
<protein>
    <submittedName>
        <fullName evidence="2">Uncharacterized protein</fullName>
    </submittedName>
</protein>
<evidence type="ECO:0000256" key="1">
    <source>
        <dbReference type="SAM" id="SignalP"/>
    </source>
</evidence>
<name>A0A6N6MAR5_9FLAO</name>
<reference evidence="2 3" key="1">
    <citation type="submission" date="2019-09" db="EMBL/GenBank/DDBJ databases">
        <title>Genomes of Cryomorphaceae.</title>
        <authorList>
            <person name="Bowman J.P."/>
        </authorList>
    </citation>
    <scope>NUCLEOTIDE SEQUENCE [LARGE SCALE GENOMIC DNA]</scope>
    <source>
        <strain evidence="2 3">KCTC 52047</strain>
    </source>
</reference>
<dbReference type="AlphaFoldDB" id="A0A6N6MAR5"/>
<dbReference type="EMBL" id="WACR01000002">
    <property type="protein sequence ID" value="KAB1065537.1"/>
    <property type="molecule type" value="Genomic_DNA"/>
</dbReference>
<keyword evidence="1" id="KW-0732">Signal</keyword>
<keyword evidence="3" id="KW-1185">Reference proteome</keyword>
<feature type="signal peptide" evidence="1">
    <location>
        <begin position="1"/>
        <end position="24"/>
    </location>
</feature>
<dbReference type="RefSeq" id="WP_151166361.1">
    <property type="nucleotide sequence ID" value="NZ_WACR01000002.1"/>
</dbReference>
<sequence>MNNNFAIMTIALLCGIFSVLNVNAQEVDEYQHQYYIYNNAGRSVKVFVHNKEQSGEPFKEKEIKVKRGDTLFLANFMKSEPNIHPREQFNFYIVKWSWFKTKKYEAYLNVERKKVGSDAVNYYIQIMGKKEKPKERFNNN</sequence>